<dbReference type="AlphaFoldDB" id="A0A2P8I1R7"/>
<keyword evidence="1" id="KW-0472">Membrane</keyword>
<gene>
    <name evidence="2" type="ORF">B0I31_11381</name>
</gene>
<evidence type="ECO:0000313" key="3">
    <source>
        <dbReference type="Proteomes" id="UP000241118"/>
    </source>
</evidence>
<comment type="caution">
    <text evidence="2">The sequence shown here is derived from an EMBL/GenBank/DDBJ whole genome shotgun (WGS) entry which is preliminary data.</text>
</comment>
<reference evidence="2 3" key="1">
    <citation type="submission" date="2018-03" db="EMBL/GenBank/DDBJ databases">
        <title>Genomic Encyclopedia of Type Strains, Phase III (KMG-III): the genomes of soil and plant-associated and newly described type strains.</title>
        <authorList>
            <person name="Whitman W."/>
        </authorList>
    </citation>
    <scope>NUCLEOTIDE SEQUENCE [LARGE SCALE GENOMIC DNA]</scope>
    <source>
        <strain evidence="2 3">CGMCC 4.7097</strain>
    </source>
</reference>
<feature type="transmembrane region" description="Helical" evidence="1">
    <location>
        <begin position="129"/>
        <end position="146"/>
    </location>
</feature>
<keyword evidence="3" id="KW-1185">Reference proteome</keyword>
<protein>
    <submittedName>
        <fullName evidence="2">Ceramidase</fullName>
    </submittedName>
</protein>
<dbReference type="RefSeq" id="WP_181320563.1">
    <property type="nucleotide sequence ID" value="NZ_PYAX01000013.1"/>
</dbReference>
<feature type="transmembrane region" description="Helical" evidence="1">
    <location>
        <begin position="102"/>
        <end position="123"/>
    </location>
</feature>
<keyword evidence="1" id="KW-0812">Transmembrane</keyword>
<accession>A0A2P8I1R7</accession>
<name>A0A2P8I1R7_SACCR</name>
<dbReference type="Proteomes" id="UP000241118">
    <property type="component" value="Unassembled WGS sequence"/>
</dbReference>
<feature type="transmembrane region" description="Helical" evidence="1">
    <location>
        <begin position="49"/>
        <end position="67"/>
    </location>
</feature>
<feature type="transmembrane region" description="Helical" evidence="1">
    <location>
        <begin position="20"/>
        <end position="37"/>
    </location>
</feature>
<feature type="transmembrane region" description="Helical" evidence="1">
    <location>
        <begin position="73"/>
        <end position="95"/>
    </location>
</feature>
<dbReference type="EMBL" id="PYAX01000013">
    <property type="protein sequence ID" value="PSL52409.1"/>
    <property type="molecule type" value="Genomic_DNA"/>
</dbReference>
<sequence>MDDIDAYCERLAAGLWAEPLNAVSNAAFLIAAALLWWRHRPGPRSLRALPVLLALVGLGSLSFHTVADTLTNFFDVGFIAVYVIWYLVVFAHYYLNARWALAWLAAPAFVVLAVVVAPLSALVPGGSGIYLAPFLCLLAAAAVAVARRMPWHDLAAAAGVFVVSVTLRTLDQPLCGGWPSGTHYFWHVLNAVVLYLVARQVIRVQRAADPT</sequence>
<evidence type="ECO:0000256" key="1">
    <source>
        <dbReference type="SAM" id="Phobius"/>
    </source>
</evidence>
<proteinExistence type="predicted"/>
<keyword evidence="1" id="KW-1133">Transmembrane helix</keyword>
<organism evidence="2 3">
    <name type="scientific">Saccharothrix carnea</name>
    <dbReference type="NCBI Taxonomy" id="1280637"/>
    <lineage>
        <taxon>Bacteria</taxon>
        <taxon>Bacillati</taxon>
        <taxon>Actinomycetota</taxon>
        <taxon>Actinomycetes</taxon>
        <taxon>Pseudonocardiales</taxon>
        <taxon>Pseudonocardiaceae</taxon>
        <taxon>Saccharothrix</taxon>
    </lineage>
</organism>
<evidence type="ECO:0000313" key="2">
    <source>
        <dbReference type="EMBL" id="PSL52409.1"/>
    </source>
</evidence>